<proteinExistence type="inferred from homology"/>
<dbReference type="RefSeq" id="WP_187528813.1">
    <property type="nucleotide sequence ID" value="NZ_CP060724.1"/>
</dbReference>
<dbReference type="InterPro" id="IPR050090">
    <property type="entry name" value="Tyrosine_recombinase_XerCD"/>
</dbReference>
<evidence type="ECO:0000313" key="6">
    <source>
        <dbReference type="Proteomes" id="UP000515800"/>
    </source>
</evidence>
<protein>
    <submittedName>
        <fullName evidence="5">Site-specific integrase</fullName>
    </submittedName>
</protein>
<dbReference type="InterPro" id="IPR025269">
    <property type="entry name" value="SAM-like_dom"/>
</dbReference>
<dbReference type="Gene3D" id="1.10.150.130">
    <property type="match status" value="1"/>
</dbReference>
<sequence>MSENDINKKILFPNYFDEWIAKYEKSDVARQTFITHYSAQKEVSEYFEGIKISDITKNVFQKFLNDFAETHAKSTVRGLSVNVGMVLKDAVSEGILDKDPTFRVKINGHASKDSSQKFLEESDFNNMVHHIENYPLNRWLMIIYTTALSGMRISETFALTMNDIDFRNNTISVTKSKTAHRPFEFVKPKTNSSIRHIEMPNKFFDQLNRYISECSPLDEHIFGETSDTRAVGKHLSSLLTSIGASKIISPHGLRHTHASILLNHDVDIKYVSARLGHSSISVTQNVYTHLLSSKRDLEAGRTLDILGQ</sequence>
<dbReference type="InterPro" id="IPR010998">
    <property type="entry name" value="Integrase_recombinase_N"/>
</dbReference>
<dbReference type="AlphaFoldDB" id="A0A7G9T4F3"/>
<evidence type="ECO:0000256" key="1">
    <source>
        <dbReference type="ARBA" id="ARBA00008857"/>
    </source>
</evidence>
<dbReference type="Pfam" id="PF00589">
    <property type="entry name" value="Phage_integrase"/>
    <property type="match status" value="1"/>
</dbReference>
<comment type="similarity">
    <text evidence="1">Belongs to the 'phage' integrase family.</text>
</comment>
<keyword evidence="2" id="KW-0238">DNA-binding</keyword>
<dbReference type="GO" id="GO:0006310">
    <property type="term" value="P:DNA recombination"/>
    <property type="evidence" value="ECO:0007669"/>
    <property type="project" value="UniProtKB-KW"/>
</dbReference>
<keyword evidence="6" id="KW-1185">Reference proteome</keyword>
<evidence type="ECO:0000313" key="5">
    <source>
        <dbReference type="EMBL" id="QNN74978.1"/>
    </source>
</evidence>
<dbReference type="GO" id="GO:0003677">
    <property type="term" value="F:DNA binding"/>
    <property type="evidence" value="ECO:0007669"/>
    <property type="project" value="UniProtKB-KW"/>
</dbReference>
<gene>
    <name evidence="5" type="ORF">H9L19_06200</name>
</gene>
<evidence type="ECO:0000259" key="4">
    <source>
        <dbReference type="PROSITE" id="PS51898"/>
    </source>
</evidence>
<keyword evidence="3" id="KW-0233">DNA recombination</keyword>
<dbReference type="InterPro" id="IPR011010">
    <property type="entry name" value="DNA_brk_join_enz"/>
</dbReference>
<dbReference type="KEGG" id="wdi:H9L19_06200"/>
<accession>A0A7G9T4F3</accession>
<evidence type="ECO:0000256" key="3">
    <source>
        <dbReference type="ARBA" id="ARBA00023172"/>
    </source>
</evidence>
<feature type="domain" description="Tyr recombinase" evidence="4">
    <location>
        <begin position="114"/>
        <end position="301"/>
    </location>
</feature>
<dbReference type="SUPFAM" id="SSF56349">
    <property type="entry name" value="DNA breaking-rejoining enzymes"/>
    <property type="match status" value="1"/>
</dbReference>
<reference evidence="5 6" key="1">
    <citation type="submission" date="2020-08" db="EMBL/GenBank/DDBJ databases">
        <title>Genome sequence of Weissella diestrammenae KACC 16890T.</title>
        <authorList>
            <person name="Hyun D.-W."/>
            <person name="Bae J.-W."/>
        </authorList>
    </citation>
    <scope>NUCLEOTIDE SEQUENCE [LARGE SCALE GENOMIC DNA]</scope>
    <source>
        <strain evidence="5 6">KACC 16890</strain>
    </source>
</reference>
<name>A0A7G9T4F3_9LACO</name>
<dbReference type="PROSITE" id="PS51898">
    <property type="entry name" value="TYR_RECOMBINASE"/>
    <property type="match status" value="1"/>
</dbReference>
<evidence type="ECO:0000256" key="2">
    <source>
        <dbReference type="ARBA" id="ARBA00023125"/>
    </source>
</evidence>
<dbReference type="PANTHER" id="PTHR30349:SF64">
    <property type="entry name" value="PROPHAGE INTEGRASE INTD-RELATED"/>
    <property type="match status" value="1"/>
</dbReference>
<dbReference type="Pfam" id="PF13102">
    <property type="entry name" value="Phage_int_SAM_5"/>
    <property type="match status" value="1"/>
</dbReference>
<dbReference type="Proteomes" id="UP000515800">
    <property type="component" value="Chromosome"/>
</dbReference>
<dbReference type="GO" id="GO:0015074">
    <property type="term" value="P:DNA integration"/>
    <property type="evidence" value="ECO:0007669"/>
    <property type="project" value="InterPro"/>
</dbReference>
<dbReference type="EMBL" id="CP060724">
    <property type="protein sequence ID" value="QNN74978.1"/>
    <property type="molecule type" value="Genomic_DNA"/>
</dbReference>
<dbReference type="Gene3D" id="1.10.443.10">
    <property type="entry name" value="Intergrase catalytic core"/>
    <property type="match status" value="1"/>
</dbReference>
<organism evidence="5 6">
    <name type="scientific">Weissella diestrammenae</name>
    <dbReference type="NCBI Taxonomy" id="1162633"/>
    <lineage>
        <taxon>Bacteria</taxon>
        <taxon>Bacillati</taxon>
        <taxon>Bacillota</taxon>
        <taxon>Bacilli</taxon>
        <taxon>Lactobacillales</taxon>
        <taxon>Lactobacillaceae</taxon>
        <taxon>Weissella</taxon>
    </lineage>
</organism>
<dbReference type="PANTHER" id="PTHR30349">
    <property type="entry name" value="PHAGE INTEGRASE-RELATED"/>
    <property type="match status" value="1"/>
</dbReference>
<dbReference type="CDD" id="cd01189">
    <property type="entry name" value="INT_ICEBs1_C_like"/>
    <property type="match status" value="1"/>
</dbReference>
<dbReference type="InterPro" id="IPR002104">
    <property type="entry name" value="Integrase_catalytic"/>
</dbReference>
<dbReference type="InterPro" id="IPR013762">
    <property type="entry name" value="Integrase-like_cat_sf"/>
</dbReference>